<dbReference type="KEGG" id="cthi:THC_0395"/>
<reference evidence="2" key="2">
    <citation type="journal article" date="2016" name="Int. J. Syst. Evol. Microbiol.">
        <title>Caldimicrobium thiodismutans sp. nov., a sulfur-disproportionating bacterium isolated from a hot spring.</title>
        <authorList>
            <person name="Kojima H."/>
            <person name="Umezawa K."/>
            <person name="Fukui M."/>
        </authorList>
    </citation>
    <scope>NUCLEOTIDE SEQUENCE [LARGE SCALE GENOMIC DNA]</scope>
    <source>
        <strain evidence="2">TF1</strain>
    </source>
</reference>
<protein>
    <submittedName>
        <fullName evidence="1">Uncharacterized protein</fullName>
    </submittedName>
</protein>
<reference evidence="1 2" key="1">
    <citation type="journal article" date="2016" name="Int. J. Syst. Evol. Microbiol.">
        <title>Caldimicrobium thiodismutans sp. nov., a sulfur-disproportionating bacterium isolated from a hot spring, and emended description of the genus Caldimicrobium.</title>
        <authorList>
            <person name="Kojima H."/>
            <person name="Umezawa K."/>
            <person name="Fukui M."/>
        </authorList>
    </citation>
    <scope>NUCLEOTIDE SEQUENCE [LARGE SCALE GENOMIC DNA]</scope>
    <source>
        <strain evidence="1 2">TF1</strain>
    </source>
</reference>
<organism evidence="1 2">
    <name type="scientific">Caldimicrobium thiodismutans</name>
    <dbReference type="NCBI Taxonomy" id="1653476"/>
    <lineage>
        <taxon>Bacteria</taxon>
        <taxon>Pseudomonadati</taxon>
        <taxon>Thermodesulfobacteriota</taxon>
        <taxon>Thermodesulfobacteria</taxon>
        <taxon>Thermodesulfobacteriales</taxon>
        <taxon>Thermodesulfobacteriaceae</taxon>
        <taxon>Caldimicrobium</taxon>
    </lineage>
</organism>
<name>A0A0U5AFL5_9BACT</name>
<dbReference type="RefSeq" id="WP_068512602.1">
    <property type="nucleotide sequence ID" value="NZ_AP014945.1"/>
</dbReference>
<accession>A0A0U5AFL5</accession>
<proteinExistence type="predicted"/>
<dbReference type="PATRIC" id="fig|1653476.3.peg.403"/>
<sequence length="200" mass="23606">MGDIIKSALEIALEKAEKIGKASPEELEWERLKERALSLVGKYLKRETQDFKGEVKTFLAKVPERHKKKVLKVVLEALLKNLTLPKEEYHLKDSQELLKTLKDFLNQIPQVDKLLEETQKMLQEYFFQKEALYQEMVRRFSASLNALEKAVSQQMGTEVKLSPEAHPQFQEEWRKIKDRLDQEYERQLEYIKALLLKIFA</sequence>
<evidence type="ECO:0000313" key="2">
    <source>
        <dbReference type="Proteomes" id="UP000068196"/>
    </source>
</evidence>
<gene>
    <name evidence="1" type="ORF">THC_0395</name>
</gene>
<keyword evidence="2" id="KW-1185">Reference proteome</keyword>
<evidence type="ECO:0000313" key="1">
    <source>
        <dbReference type="EMBL" id="BAU22791.1"/>
    </source>
</evidence>
<dbReference type="STRING" id="1653476.THC_0395"/>
<dbReference type="Proteomes" id="UP000068196">
    <property type="component" value="Chromosome"/>
</dbReference>
<dbReference type="EMBL" id="AP014945">
    <property type="protein sequence ID" value="BAU22791.1"/>
    <property type="molecule type" value="Genomic_DNA"/>
</dbReference>
<dbReference type="AlphaFoldDB" id="A0A0U5AFL5"/>
<dbReference type="OrthoDB" id="1722738at2"/>